<evidence type="ECO:0000259" key="1">
    <source>
        <dbReference type="Pfam" id="PF19138"/>
    </source>
</evidence>
<evidence type="ECO:0000313" key="3">
    <source>
        <dbReference type="EMBL" id="SFH55565.1"/>
    </source>
</evidence>
<name>A0A1I3AZR3_9EURY</name>
<dbReference type="OrthoDB" id="331010at2157"/>
<reference evidence="3 4" key="1">
    <citation type="submission" date="2016-10" db="EMBL/GenBank/DDBJ databases">
        <authorList>
            <person name="Varghese N."/>
            <person name="Submissions S."/>
        </authorList>
    </citation>
    <scope>NUCLEOTIDE SEQUENCE [LARGE SCALE GENOMIC DNA]</scope>
    <source>
        <strain evidence="3 4">CGMCC 1.6377</strain>
    </source>
</reference>
<dbReference type="InterPro" id="IPR056163">
    <property type="entry name" value="TbsP_C"/>
</dbReference>
<dbReference type="RefSeq" id="WP_149784407.1">
    <property type="nucleotide sequence ID" value="NZ_BAAADP010000001.1"/>
</dbReference>
<proteinExistence type="predicted"/>
<evidence type="ECO:0000313" key="4">
    <source>
        <dbReference type="Proteomes" id="UP000323537"/>
    </source>
</evidence>
<dbReference type="InterPro" id="IPR043859">
    <property type="entry name" value="TbsP-like_N"/>
</dbReference>
<dbReference type="Pfam" id="PF19138">
    <property type="entry name" value="TbsP_N"/>
    <property type="match status" value="1"/>
</dbReference>
<keyword evidence="4" id="KW-1185">Reference proteome</keyword>
<organism evidence="3 4">
    <name type="scientific">Halorubrum aquaticum</name>
    <dbReference type="NCBI Taxonomy" id="387340"/>
    <lineage>
        <taxon>Archaea</taxon>
        <taxon>Methanobacteriati</taxon>
        <taxon>Methanobacteriota</taxon>
        <taxon>Stenosarchaea group</taxon>
        <taxon>Halobacteria</taxon>
        <taxon>Halobacteriales</taxon>
        <taxon>Haloferacaceae</taxon>
        <taxon>Halorubrum</taxon>
    </lineage>
</organism>
<dbReference type="EMBL" id="FOPZ01000008">
    <property type="protein sequence ID" value="SFH55565.1"/>
    <property type="molecule type" value="Genomic_DNA"/>
</dbReference>
<feature type="domain" description="Transcriptional regulator TbsP N-terminal" evidence="1">
    <location>
        <begin position="7"/>
        <end position="143"/>
    </location>
</feature>
<accession>A0A1I3AZR3</accession>
<gene>
    <name evidence="3" type="ORF">SAMN04488066_10890</name>
</gene>
<evidence type="ECO:0000259" key="2">
    <source>
        <dbReference type="Pfam" id="PF23336"/>
    </source>
</evidence>
<sequence length="297" mass="31316">MSIVDDVETALAGRDDVVAVGVDVEFLSALLSARREDGGEGGEEGGRWRAACPPGVVDDLGRTFVLGSAAAEACARGTLALRTGTGPRPDRTLFASPGRVDAVVGPAGDRTLLADADPDRAAAAAEAVETRFETAEPASIGMPSRTRLLTAAREALDDRFADDLAVVLSTLGADPSALDRSAGIDDRTLLVALAARHDHLFSDVREWADAVGIAPKQTFSAARRDLEERGLVESIKVPMGVGRPNYRLRAVDETLYRVDAEAFLPAVRELFEAADGSGGSGVGGARVDDRPVWDRRR</sequence>
<dbReference type="Pfam" id="PF23336">
    <property type="entry name" value="HTH_TbsP_C"/>
    <property type="match status" value="1"/>
</dbReference>
<protein>
    <submittedName>
        <fullName evidence="3">Uncharacterized protein</fullName>
    </submittedName>
</protein>
<dbReference type="Proteomes" id="UP000323537">
    <property type="component" value="Unassembled WGS sequence"/>
</dbReference>
<dbReference type="AlphaFoldDB" id="A0A1I3AZR3"/>
<feature type="domain" description="Transcriptional regulator TbsP-like C-terminal" evidence="2">
    <location>
        <begin position="145"/>
        <end position="266"/>
    </location>
</feature>